<dbReference type="GO" id="GO:0071978">
    <property type="term" value="P:bacterial-type flagellum-dependent swarming motility"/>
    <property type="evidence" value="ECO:0007669"/>
    <property type="project" value="TreeGrafter"/>
</dbReference>
<dbReference type="Pfam" id="PF01052">
    <property type="entry name" value="FliMN_C"/>
    <property type="match status" value="1"/>
</dbReference>
<accession>A0A0H2Z964</accession>
<dbReference type="HOGENOM" id="CLU_896744_0_0_6"/>
<keyword evidence="2" id="KW-0843">Virulence</keyword>
<dbReference type="Proteomes" id="UP000000653">
    <property type="component" value="Chromosome"/>
</dbReference>
<dbReference type="NCBIfam" id="TIGR02551">
    <property type="entry name" value="SpaO_YscQ"/>
    <property type="match status" value="1"/>
</dbReference>
<dbReference type="InterPro" id="IPR003283">
    <property type="entry name" value="T3SS_OMP_SpaO"/>
</dbReference>
<evidence type="ECO:0000256" key="2">
    <source>
        <dbReference type="ARBA" id="ARBA00023026"/>
    </source>
</evidence>
<dbReference type="InterPro" id="IPR036429">
    <property type="entry name" value="SpoA-like_sf"/>
</dbReference>
<dbReference type="InterPro" id="IPR001543">
    <property type="entry name" value="FliN-like_C"/>
</dbReference>
<dbReference type="SUPFAM" id="SSF101801">
    <property type="entry name" value="Surface presentation of antigens (SPOA)"/>
    <property type="match status" value="1"/>
</dbReference>
<dbReference type="GO" id="GO:0050918">
    <property type="term" value="P:positive chemotaxis"/>
    <property type="evidence" value="ECO:0007669"/>
    <property type="project" value="TreeGrafter"/>
</dbReference>
<dbReference type="BioCyc" id="PAER208963:G1G74-3571-MONOMER"/>
<evidence type="ECO:0000259" key="3">
    <source>
        <dbReference type="Pfam" id="PF01052"/>
    </source>
</evidence>
<comment type="similarity">
    <text evidence="1">Belongs to the FliN/MopA/SpaO family.</text>
</comment>
<proteinExistence type="inferred from homology"/>
<dbReference type="PANTHER" id="PTHR30034">
    <property type="entry name" value="FLAGELLAR MOTOR SWITCH PROTEIN FLIM"/>
    <property type="match status" value="1"/>
</dbReference>
<evidence type="ECO:0000256" key="1">
    <source>
        <dbReference type="ARBA" id="ARBA00009226"/>
    </source>
</evidence>
<dbReference type="PANTHER" id="PTHR30034:SF6">
    <property type="entry name" value="YOP PROTEINS TRANSLOCATION PROTEIN Q"/>
    <property type="match status" value="1"/>
</dbReference>
<dbReference type="AlphaFoldDB" id="A0A0H2Z964"/>
<feature type="domain" description="Flagellar motor switch protein FliN-like C-terminal" evidence="3">
    <location>
        <begin position="234"/>
        <end position="303"/>
    </location>
</feature>
<dbReference type="Gene3D" id="2.30.330.10">
    <property type="entry name" value="SpoA-like"/>
    <property type="match status" value="1"/>
</dbReference>
<dbReference type="GO" id="GO:0030254">
    <property type="term" value="P:protein secretion by the type III secretion system"/>
    <property type="evidence" value="ECO:0007669"/>
    <property type="project" value="InterPro"/>
</dbReference>
<organism evidence="4 5">
    <name type="scientific">Pseudomonas aeruginosa (strain UCBPP-PA14)</name>
    <dbReference type="NCBI Taxonomy" id="208963"/>
    <lineage>
        <taxon>Bacteria</taxon>
        <taxon>Pseudomonadati</taxon>
        <taxon>Pseudomonadota</taxon>
        <taxon>Gammaproteobacteria</taxon>
        <taxon>Pseudomonadales</taxon>
        <taxon>Pseudomonadaceae</taxon>
        <taxon>Pseudomonas</taxon>
    </lineage>
</organism>
<dbReference type="InterPro" id="IPR013385">
    <property type="entry name" value="T3SS_SpaO/YscQ/SpaO"/>
</dbReference>
<evidence type="ECO:0000313" key="5">
    <source>
        <dbReference type="Proteomes" id="UP000000653"/>
    </source>
</evidence>
<dbReference type="RefSeq" id="WP_003140061.1">
    <property type="nucleotide sequence ID" value="NC_008463.1"/>
</dbReference>
<gene>
    <name evidence="4" type="primary">pscQ</name>
    <name evidence="4" type="ordered locus">PA14_42610</name>
</gene>
<name>A0A0H2Z964_PSEAB</name>
<protein>
    <submittedName>
        <fullName evidence="4">Translocation protein in type III secretion</fullName>
    </submittedName>
</protein>
<sequence>MNGADLDLPLASRAELDLQRRLARCRRHYVGNALQARLDIAQAAPDVDLELSLAWDGLPLRFLCQAPALARWLAPNLQEAAFASLPAALQLALLEREGNVFPGLVWYGLSPAQPRAAMGLRLSLERDDQRLALWLDGDPATLLARLPPRPSAQRLAIPLRLSLQWPGLPLEAGELRTLEPGDLLLLPAGHRPDAALLGVLEGRPWARCQLHSTQLELLDMHDTPSLADSEDLHELDQLPIPVSFEVGRRTLDLHTLSTLQPGSLLDLDCALDGEVRILANQRCLGIGELVRLQDRLGVRVTRLFGHDEA</sequence>
<reference evidence="4 5" key="1">
    <citation type="journal article" date="2006" name="Genome Biol.">
        <title>Genomic analysis reveals that Pseudomonas aeruginosa virulence is combinatorial.</title>
        <authorList>
            <person name="Lee D.G."/>
            <person name="Urbach J.M."/>
            <person name="Wu G."/>
            <person name="Liberati N.T."/>
            <person name="Feinbaum R.L."/>
            <person name="Miyata S."/>
            <person name="Diggins L.T."/>
            <person name="He J."/>
            <person name="Saucier M."/>
            <person name="Deziel E."/>
            <person name="Friedman L."/>
            <person name="Li L."/>
            <person name="Grills G."/>
            <person name="Montgomery K."/>
            <person name="Kucherlapati R."/>
            <person name="Rahme L.G."/>
            <person name="Ausubel F.M."/>
        </authorList>
    </citation>
    <scope>NUCLEOTIDE SEQUENCE [LARGE SCALE GENOMIC DNA]</scope>
    <source>
        <strain evidence="4 5">UCBPP-PA14</strain>
    </source>
</reference>
<dbReference type="EMBL" id="CP000438">
    <property type="protein sequence ID" value="ABJ10880.1"/>
    <property type="molecule type" value="Genomic_DNA"/>
</dbReference>
<evidence type="ECO:0000313" key="4">
    <source>
        <dbReference type="EMBL" id="ABJ10880.1"/>
    </source>
</evidence>
<dbReference type="KEGG" id="pau:PA14_42610"/>
<dbReference type="PRINTS" id="PR01339">
    <property type="entry name" value="TYPE3OMOPROT"/>
</dbReference>